<dbReference type="OrthoDB" id="3212455at2759"/>
<sequence length="107" mass="12102">MLTNGTLAIAIVKRQVMVVQATRSHTKRDKYLDVNTFSLFGDGVFLASDVPKARIASSDVLTIFPSTHVPSQGLLELPKQAFSEFVEISSRYQKRYESLWNSWISKH</sequence>
<dbReference type="Proteomes" id="UP000054477">
    <property type="component" value="Unassembled WGS sequence"/>
</dbReference>
<evidence type="ECO:0000313" key="2">
    <source>
        <dbReference type="Proteomes" id="UP000054477"/>
    </source>
</evidence>
<name>A0A0C9YI96_9AGAR</name>
<accession>A0A0C9YI96</accession>
<keyword evidence="2" id="KW-1185">Reference proteome</keyword>
<dbReference type="HOGENOM" id="CLU_166304_0_0_1"/>
<organism evidence="1 2">
    <name type="scientific">Laccaria amethystina LaAM-08-1</name>
    <dbReference type="NCBI Taxonomy" id="1095629"/>
    <lineage>
        <taxon>Eukaryota</taxon>
        <taxon>Fungi</taxon>
        <taxon>Dikarya</taxon>
        <taxon>Basidiomycota</taxon>
        <taxon>Agaricomycotina</taxon>
        <taxon>Agaricomycetes</taxon>
        <taxon>Agaricomycetidae</taxon>
        <taxon>Agaricales</taxon>
        <taxon>Agaricineae</taxon>
        <taxon>Hydnangiaceae</taxon>
        <taxon>Laccaria</taxon>
    </lineage>
</organism>
<reference evidence="2" key="2">
    <citation type="submission" date="2015-01" db="EMBL/GenBank/DDBJ databases">
        <title>Evolutionary Origins and Diversification of the Mycorrhizal Mutualists.</title>
        <authorList>
            <consortium name="DOE Joint Genome Institute"/>
            <consortium name="Mycorrhizal Genomics Consortium"/>
            <person name="Kohler A."/>
            <person name="Kuo A."/>
            <person name="Nagy L.G."/>
            <person name="Floudas D."/>
            <person name="Copeland A."/>
            <person name="Barry K.W."/>
            <person name="Cichocki N."/>
            <person name="Veneault-Fourrey C."/>
            <person name="LaButti K."/>
            <person name="Lindquist E.A."/>
            <person name="Lipzen A."/>
            <person name="Lundell T."/>
            <person name="Morin E."/>
            <person name="Murat C."/>
            <person name="Riley R."/>
            <person name="Ohm R."/>
            <person name="Sun H."/>
            <person name="Tunlid A."/>
            <person name="Henrissat B."/>
            <person name="Grigoriev I.V."/>
            <person name="Hibbett D.S."/>
            <person name="Martin F."/>
        </authorList>
    </citation>
    <scope>NUCLEOTIDE SEQUENCE [LARGE SCALE GENOMIC DNA]</scope>
    <source>
        <strain evidence="2">LaAM-08-1</strain>
    </source>
</reference>
<gene>
    <name evidence="1" type="ORF">K443DRAFT_673051</name>
</gene>
<protein>
    <submittedName>
        <fullName evidence="1">Uncharacterized protein</fullName>
    </submittedName>
</protein>
<proteinExistence type="predicted"/>
<evidence type="ECO:0000313" key="1">
    <source>
        <dbReference type="EMBL" id="KIK07793.1"/>
    </source>
</evidence>
<reference evidence="1 2" key="1">
    <citation type="submission" date="2014-04" db="EMBL/GenBank/DDBJ databases">
        <authorList>
            <consortium name="DOE Joint Genome Institute"/>
            <person name="Kuo A."/>
            <person name="Kohler A."/>
            <person name="Nagy L.G."/>
            <person name="Floudas D."/>
            <person name="Copeland A."/>
            <person name="Barry K.W."/>
            <person name="Cichocki N."/>
            <person name="Veneault-Fourrey C."/>
            <person name="LaButti K."/>
            <person name="Lindquist E.A."/>
            <person name="Lipzen A."/>
            <person name="Lundell T."/>
            <person name="Morin E."/>
            <person name="Murat C."/>
            <person name="Sun H."/>
            <person name="Tunlid A."/>
            <person name="Henrissat B."/>
            <person name="Grigoriev I.V."/>
            <person name="Hibbett D.S."/>
            <person name="Martin F."/>
            <person name="Nordberg H.P."/>
            <person name="Cantor M.N."/>
            <person name="Hua S.X."/>
        </authorList>
    </citation>
    <scope>NUCLEOTIDE SEQUENCE [LARGE SCALE GENOMIC DNA]</scope>
    <source>
        <strain evidence="1 2">LaAM-08-1</strain>
    </source>
</reference>
<dbReference type="EMBL" id="KN838545">
    <property type="protein sequence ID" value="KIK07793.1"/>
    <property type="molecule type" value="Genomic_DNA"/>
</dbReference>
<dbReference type="AlphaFoldDB" id="A0A0C9YI96"/>